<organism evidence="2 3">
    <name type="scientific">Actinokineospora soli</name>
    <dbReference type="NCBI Taxonomy" id="1048753"/>
    <lineage>
        <taxon>Bacteria</taxon>
        <taxon>Bacillati</taxon>
        <taxon>Actinomycetota</taxon>
        <taxon>Actinomycetes</taxon>
        <taxon>Pseudonocardiales</taxon>
        <taxon>Pseudonocardiaceae</taxon>
        <taxon>Actinokineospora</taxon>
    </lineage>
</organism>
<proteinExistence type="predicted"/>
<dbReference type="EC" id="4.2.1.-" evidence="2"/>
<accession>A0ABW2TVZ0</accession>
<evidence type="ECO:0000313" key="2">
    <source>
        <dbReference type="EMBL" id="MFC7617393.1"/>
    </source>
</evidence>
<dbReference type="GO" id="GO:0016829">
    <property type="term" value="F:lyase activity"/>
    <property type="evidence" value="ECO:0007669"/>
    <property type="project" value="UniProtKB-KW"/>
</dbReference>
<dbReference type="InterPro" id="IPR029069">
    <property type="entry name" value="HotDog_dom_sf"/>
</dbReference>
<dbReference type="SUPFAM" id="SSF54637">
    <property type="entry name" value="Thioesterase/thiol ester dehydrase-isomerase"/>
    <property type="match status" value="1"/>
</dbReference>
<keyword evidence="2" id="KW-0456">Lyase</keyword>
<evidence type="ECO:0000313" key="3">
    <source>
        <dbReference type="Proteomes" id="UP001596512"/>
    </source>
</evidence>
<dbReference type="EMBL" id="JBHTEY010000004">
    <property type="protein sequence ID" value="MFC7617393.1"/>
    <property type="molecule type" value="Genomic_DNA"/>
</dbReference>
<feature type="domain" description="ApeI dehydratase-like" evidence="1">
    <location>
        <begin position="19"/>
        <end position="93"/>
    </location>
</feature>
<reference evidence="3" key="1">
    <citation type="journal article" date="2019" name="Int. J. Syst. Evol. Microbiol.">
        <title>The Global Catalogue of Microorganisms (GCM) 10K type strain sequencing project: providing services to taxonomists for standard genome sequencing and annotation.</title>
        <authorList>
            <consortium name="The Broad Institute Genomics Platform"/>
            <consortium name="The Broad Institute Genome Sequencing Center for Infectious Disease"/>
            <person name="Wu L."/>
            <person name="Ma J."/>
        </authorList>
    </citation>
    <scope>NUCLEOTIDE SEQUENCE [LARGE SCALE GENOMIC DNA]</scope>
    <source>
        <strain evidence="3">JCM 17695</strain>
    </source>
</reference>
<sequence>MATSCSPVRGPIRVDADGRVTVTIDRDDPIFAGHYPGFPIFPGVGLVECVHRGAQASAPAELRLAAIESTRFTGPTFPGDELTVSIAWSEVDGGWRCSAEVACPAAPPPP</sequence>
<name>A0ABW2TVZ0_9PSEU</name>
<comment type="caution">
    <text evidence="2">The sequence shown here is derived from an EMBL/GenBank/DDBJ whole genome shotgun (WGS) entry which is preliminary data.</text>
</comment>
<dbReference type="Pfam" id="PF22818">
    <property type="entry name" value="ApeI-like"/>
    <property type="match status" value="1"/>
</dbReference>
<protein>
    <submittedName>
        <fullName evidence="2">3-hydroxyacyl-ACP dehydratase FabZ family protein</fullName>
        <ecNumber evidence="2">4.2.1.-</ecNumber>
    </submittedName>
</protein>
<dbReference type="Proteomes" id="UP001596512">
    <property type="component" value="Unassembled WGS sequence"/>
</dbReference>
<dbReference type="InterPro" id="IPR054545">
    <property type="entry name" value="ApeI-like"/>
</dbReference>
<gene>
    <name evidence="2" type="ORF">ACFQV2_32220</name>
</gene>
<keyword evidence="3" id="KW-1185">Reference proteome</keyword>
<evidence type="ECO:0000259" key="1">
    <source>
        <dbReference type="Pfam" id="PF22818"/>
    </source>
</evidence>
<dbReference type="Gene3D" id="3.10.129.10">
    <property type="entry name" value="Hotdog Thioesterase"/>
    <property type="match status" value="1"/>
</dbReference>